<dbReference type="PANTHER" id="PTHR10695">
    <property type="entry name" value="DEPHOSPHO-COA KINASE-RELATED"/>
    <property type="match status" value="1"/>
</dbReference>
<proteinExistence type="inferred from homology"/>
<dbReference type="EMBL" id="DPBP01000048">
    <property type="protein sequence ID" value="HCE18618.1"/>
    <property type="molecule type" value="Genomic_DNA"/>
</dbReference>
<evidence type="ECO:0000256" key="3">
    <source>
        <dbReference type="HAMAP-Rule" id="MF_00376"/>
    </source>
</evidence>
<evidence type="ECO:0000256" key="5">
    <source>
        <dbReference type="SAM" id="MobiDB-lite"/>
    </source>
</evidence>
<dbReference type="GO" id="GO:0015937">
    <property type="term" value="P:coenzyme A biosynthetic process"/>
    <property type="evidence" value="ECO:0007669"/>
    <property type="project" value="UniProtKB-UniRule"/>
</dbReference>
<dbReference type="PROSITE" id="PS51219">
    <property type="entry name" value="DPCK"/>
    <property type="match status" value="1"/>
</dbReference>
<comment type="function">
    <text evidence="3">Catalyzes the phosphorylation of the 3'-hydroxyl group of dephosphocoenzyme A to form coenzyme A.</text>
</comment>
<dbReference type="OrthoDB" id="9812943at2"/>
<dbReference type="STRING" id="229919.GCA_001050195_02245"/>
<accession>A0A3D1JLI1</accession>
<dbReference type="GO" id="GO:0005524">
    <property type="term" value="F:ATP binding"/>
    <property type="evidence" value="ECO:0007669"/>
    <property type="project" value="UniProtKB-UniRule"/>
</dbReference>
<dbReference type="EC" id="2.7.1.24" evidence="3 4"/>
<sequence length="381" mass="42159">MGKWAGKVVIGLTGNIGTGKSVVRRMLEHLGAYGIDADALAHRAIARGAPGYQPVVDHFGKWILTEQGEIDRSKLARVVFGDKEALARLEGIIHPLVLQAIDWLVQRASQRVIVIEAIKLLESGLASTCDSVWVTYTPPEIQLARLMANRKMTESEARQRIAAQPPQEQKLAAADVVIRNDATFEETWKQVQAAWTRLVPRSPEEAPAVSVQRKPSVPQSSLSVQRGKPRDSEAIARLMNQANPSARPVTREDVMAAFGEKAFLLLCHENEVHGLLGWQVENLVARTVDILIAPGLAPEVALPPLIQEMERSSKNLQCEASLVFAPTYLSDESFWKKLGYEKRTPSMLGVTAWQEAASESMRPGTTLFFKQLRAERVLRPI</sequence>
<dbReference type="NCBIfam" id="TIGR00152">
    <property type="entry name" value="dephospho-CoA kinase"/>
    <property type="match status" value="1"/>
</dbReference>
<keyword evidence="3" id="KW-0808">Transferase</keyword>
<keyword evidence="3" id="KW-0963">Cytoplasm</keyword>
<keyword evidence="2 3" id="KW-0067">ATP-binding</keyword>
<dbReference type="RefSeq" id="WP_084001385.1">
    <property type="nucleotide sequence ID" value="NZ_DF967965.1"/>
</dbReference>
<dbReference type="AlphaFoldDB" id="A0A3D1JLI1"/>
<dbReference type="InterPro" id="IPR027417">
    <property type="entry name" value="P-loop_NTPase"/>
</dbReference>
<keyword evidence="3" id="KW-0173">Coenzyme A biosynthesis</keyword>
<evidence type="ECO:0000313" key="7">
    <source>
        <dbReference type="Proteomes" id="UP000264141"/>
    </source>
</evidence>
<comment type="catalytic activity">
    <reaction evidence="3">
        <text>3'-dephospho-CoA + ATP = ADP + CoA + H(+)</text>
        <dbReference type="Rhea" id="RHEA:18245"/>
        <dbReference type="ChEBI" id="CHEBI:15378"/>
        <dbReference type="ChEBI" id="CHEBI:30616"/>
        <dbReference type="ChEBI" id="CHEBI:57287"/>
        <dbReference type="ChEBI" id="CHEBI:57328"/>
        <dbReference type="ChEBI" id="CHEBI:456216"/>
        <dbReference type="EC" id="2.7.1.24"/>
    </reaction>
</comment>
<organism evidence="6 7">
    <name type="scientific">Anaerolinea thermolimosa</name>
    <dbReference type="NCBI Taxonomy" id="229919"/>
    <lineage>
        <taxon>Bacteria</taxon>
        <taxon>Bacillati</taxon>
        <taxon>Chloroflexota</taxon>
        <taxon>Anaerolineae</taxon>
        <taxon>Anaerolineales</taxon>
        <taxon>Anaerolineaceae</taxon>
        <taxon>Anaerolinea</taxon>
    </lineage>
</organism>
<gene>
    <name evidence="3" type="primary">coaE</name>
    <name evidence="6" type="ORF">DEQ80_12245</name>
</gene>
<keyword evidence="3 6" id="KW-0418">Kinase</keyword>
<evidence type="ECO:0000313" key="6">
    <source>
        <dbReference type="EMBL" id="HCE18618.1"/>
    </source>
</evidence>
<dbReference type="Pfam" id="PF01121">
    <property type="entry name" value="CoaE"/>
    <property type="match status" value="1"/>
</dbReference>
<dbReference type="InterPro" id="IPR001977">
    <property type="entry name" value="Depp_CoAkinase"/>
</dbReference>
<keyword evidence="1 3" id="KW-0547">Nucleotide-binding</keyword>
<dbReference type="SUPFAM" id="SSF52540">
    <property type="entry name" value="P-loop containing nucleoside triphosphate hydrolases"/>
    <property type="match status" value="1"/>
</dbReference>
<comment type="pathway">
    <text evidence="3">Cofactor biosynthesis; coenzyme A biosynthesis; CoA from (R)-pantothenate: step 5/5.</text>
</comment>
<comment type="subcellular location">
    <subcellularLocation>
        <location evidence="3">Cytoplasm</location>
    </subcellularLocation>
</comment>
<reference evidence="6 7" key="1">
    <citation type="journal article" date="2018" name="Nat. Biotechnol.">
        <title>A standardized bacterial taxonomy based on genome phylogeny substantially revises the tree of life.</title>
        <authorList>
            <person name="Parks D.H."/>
            <person name="Chuvochina M."/>
            <person name="Waite D.W."/>
            <person name="Rinke C."/>
            <person name="Skarshewski A."/>
            <person name="Chaumeil P.A."/>
            <person name="Hugenholtz P."/>
        </authorList>
    </citation>
    <scope>NUCLEOTIDE SEQUENCE [LARGE SCALE GENOMIC DNA]</scope>
    <source>
        <strain evidence="6">UBA8781</strain>
    </source>
</reference>
<comment type="similarity">
    <text evidence="3">Belongs to the CoaE family.</text>
</comment>
<evidence type="ECO:0000256" key="2">
    <source>
        <dbReference type="ARBA" id="ARBA00022840"/>
    </source>
</evidence>
<dbReference type="HAMAP" id="MF_00376">
    <property type="entry name" value="Dephospho_CoA_kinase"/>
    <property type="match status" value="1"/>
</dbReference>
<dbReference type="PANTHER" id="PTHR10695:SF46">
    <property type="entry name" value="BIFUNCTIONAL COENZYME A SYNTHASE-RELATED"/>
    <property type="match status" value="1"/>
</dbReference>
<evidence type="ECO:0000256" key="4">
    <source>
        <dbReference type="NCBIfam" id="TIGR00152"/>
    </source>
</evidence>
<feature type="binding site" evidence="3">
    <location>
        <begin position="17"/>
        <end position="22"/>
    </location>
    <ligand>
        <name>ATP</name>
        <dbReference type="ChEBI" id="CHEBI:30616"/>
    </ligand>
</feature>
<dbReference type="UniPathway" id="UPA00241">
    <property type="reaction ID" value="UER00356"/>
</dbReference>
<dbReference type="Proteomes" id="UP000264141">
    <property type="component" value="Unassembled WGS sequence"/>
</dbReference>
<dbReference type="GO" id="GO:0004140">
    <property type="term" value="F:dephospho-CoA kinase activity"/>
    <property type="evidence" value="ECO:0007669"/>
    <property type="project" value="UniProtKB-UniRule"/>
</dbReference>
<protein>
    <recommendedName>
        <fullName evidence="3 4">Dephospho-CoA kinase</fullName>
        <ecNumber evidence="3 4">2.7.1.24</ecNumber>
    </recommendedName>
    <alternativeName>
        <fullName evidence="3">Dephosphocoenzyme A kinase</fullName>
    </alternativeName>
</protein>
<evidence type="ECO:0000256" key="1">
    <source>
        <dbReference type="ARBA" id="ARBA00022741"/>
    </source>
</evidence>
<dbReference type="GO" id="GO:0005737">
    <property type="term" value="C:cytoplasm"/>
    <property type="evidence" value="ECO:0007669"/>
    <property type="project" value="UniProtKB-SubCell"/>
</dbReference>
<dbReference type="CDD" id="cd02022">
    <property type="entry name" value="DPCK"/>
    <property type="match status" value="1"/>
</dbReference>
<dbReference type="Gene3D" id="3.40.50.300">
    <property type="entry name" value="P-loop containing nucleotide triphosphate hydrolases"/>
    <property type="match status" value="1"/>
</dbReference>
<feature type="region of interest" description="Disordered" evidence="5">
    <location>
        <begin position="205"/>
        <end position="230"/>
    </location>
</feature>
<name>A0A3D1JLI1_9CHLR</name>
<comment type="caution">
    <text evidence="6">The sequence shown here is derived from an EMBL/GenBank/DDBJ whole genome shotgun (WGS) entry which is preliminary data.</text>
</comment>